<feature type="compositionally biased region" description="Polar residues" evidence="1">
    <location>
        <begin position="45"/>
        <end position="55"/>
    </location>
</feature>
<accession>A0A6D2JWD7</accession>
<comment type="caution">
    <text evidence="2">The sequence shown here is derived from an EMBL/GenBank/DDBJ whole genome shotgun (WGS) entry which is preliminary data.</text>
</comment>
<gene>
    <name evidence="2" type="ORF">MERR_LOCUS33371</name>
</gene>
<keyword evidence="3" id="KW-1185">Reference proteome</keyword>
<evidence type="ECO:0000256" key="1">
    <source>
        <dbReference type="SAM" id="MobiDB-lite"/>
    </source>
</evidence>
<feature type="region of interest" description="Disordered" evidence="1">
    <location>
        <begin position="45"/>
        <end position="74"/>
    </location>
</feature>
<evidence type="ECO:0000313" key="3">
    <source>
        <dbReference type="Proteomes" id="UP000467841"/>
    </source>
</evidence>
<dbReference type="EMBL" id="CACVBM020001340">
    <property type="protein sequence ID" value="CAA7046136.1"/>
    <property type="molecule type" value="Genomic_DNA"/>
</dbReference>
<dbReference type="AlphaFoldDB" id="A0A6D2JWD7"/>
<protein>
    <submittedName>
        <fullName evidence="2">Uncharacterized protein</fullName>
    </submittedName>
</protein>
<name>A0A6D2JWD7_9BRAS</name>
<dbReference type="Proteomes" id="UP000467841">
    <property type="component" value="Unassembled WGS sequence"/>
</dbReference>
<organism evidence="2 3">
    <name type="scientific">Microthlaspi erraticum</name>
    <dbReference type="NCBI Taxonomy" id="1685480"/>
    <lineage>
        <taxon>Eukaryota</taxon>
        <taxon>Viridiplantae</taxon>
        <taxon>Streptophyta</taxon>
        <taxon>Embryophyta</taxon>
        <taxon>Tracheophyta</taxon>
        <taxon>Spermatophyta</taxon>
        <taxon>Magnoliopsida</taxon>
        <taxon>eudicotyledons</taxon>
        <taxon>Gunneridae</taxon>
        <taxon>Pentapetalae</taxon>
        <taxon>rosids</taxon>
        <taxon>malvids</taxon>
        <taxon>Brassicales</taxon>
        <taxon>Brassicaceae</taxon>
        <taxon>Coluteocarpeae</taxon>
        <taxon>Microthlaspi</taxon>
    </lineage>
</organism>
<proteinExistence type="predicted"/>
<evidence type="ECO:0000313" key="2">
    <source>
        <dbReference type="EMBL" id="CAA7046136.1"/>
    </source>
</evidence>
<reference evidence="2" key="1">
    <citation type="submission" date="2020-01" db="EMBL/GenBank/DDBJ databases">
        <authorList>
            <person name="Mishra B."/>
        </authorList>
    </citation>
    <scope>NUCLEOTIDE SEQUENCE [LARGE SCALE GENOMIC DNA]</scope>
</reference>
<sequence length="93" mass="10071">MYLSSLGSCNPAFLSSSLQCCHVVIIWYTLSGLVMVKGGLVATYSNGPKSGTNLSTKKRKRWREAGDDGDAEDDDELCKQHVTGAFALTLKEV</sequence>